<dbReference type="InterPro" id="IPR017946">
    <property type="entry name" value="PLC-like_Pdiesterase_TIM-brl"/>
</dbReference>
<dbReference type="Pfam" id="PF03009">
    <property type="entry name" value="GDPD"/>
    <property type="match status" value="1"/>
</dbReference>
<name>A0ABQ5VZ26_9HYPH</name>
<sequence length="282" mass="30071">MLQTPGLSVNSVSVRAQAGPLIVAHRGEWAEMPENSIAAIEAARAAGAHMVEFDVQPCADGDLVVIHDETLDRTTNGAGPVAEMSFADIRTLNLRAGPGGDGAALTGLGVPTLPEALEAARGQILVNVDTKFVRDLDRVAETVLSLGMADQVVLKGPIDVDGNNDVFREAPWYGRIPFMPIMPARPGRFAEDAARVIDDLKPVMLEIDFSNLEDVIAARSVLVERGVRLWTNTLDIVHSLDYSDSRALSEPGTVWGTLIAAGITVLQTDRSAALARYLAGAR</sequence>
<dbReference type="PANTHER" id="PTHR46320">
    <property type="entry name" value="GLYCEROPHOSPHODIESTER PHOSPHODIESTERASE 1"/>
    <property type="match status" value="1"/>
</dbReference>
<dbReference type="CDD" id="cd08566">
    <property type="entry name" value="GDPD_AtGDE_like"/>
    <property type="match status" value="1"/>
</dbReference>
<organism evidence="2 3">
    <name type="scientific">Devosia nitrariae</name>
    <dbReference type="NCBI Taxonomy" id="2071872"/>
    <lineage>
        <taxon>Bacteria</taxon>
        <taxon>Pseudomonadati</taxon>
        <taxon>Pseudomonadota</taxon>
        <taxon>Alphaproteobacteria</taxon>
        <taxon>Hyphomicrobiales</taxon>
        <taxon>Devosiaceae</taxon>
        <taxon>Devosia</taxon>
    </lineage>
</organism>
<keyword evidence="3" id="KW-1185">Reference proteome</keyword>
<dbReference type="Pfam" id="PF16387">
    <property type="entry name" value="DUF4996"/>
    <property type="match status" value="1"/>
</dbReference>
<evidence type="ECO:0000259" key="1">
    <source>
        <dbReference type="PROSITE" id="PS51704"/>
    </source>
</evidence>
<feature type="domain" description="GP-PDE" evidence="1">
    <location>
        <begin position="20"/>
        <end position="278"/>
    </location>
</feature>
<dbReference type="EMBL" id="BSNS01000002">
    <property type="protein sequence ID" value="GLQ52890.1"/>
    <property type="molecule type" value="Genomic_DNA"/>
</dbReference>
<dbReference type="RefSeq" id="WP_284338361.1">
    <property type="nucleotide sequence ID" value="NZ_BSNS01000002.1"/>
</dbReference>
<dbReference type="PROSITE" id="PS51704">
    <property type="entry name" value="GP_PDE"/>
    <property type="match status" value="1"/>
</dbReference>
<dbReference type="SUPFAM" id="SSF51695">
    <property type="entry name" value="PLC-like phosphodiesterases"/>
    <property type="match status" value="1"/>
</dbReference>
<evidence type="ECO:0000313" key="2">
    <source>
        <dbReference type="EMBL" id="GLQ52890.1"/>
    </source>
</evidence>
<comment type="caution">
    <text evidence="2">The sequence shown here is derived from an EMBL/GenBank/DDBJ whole genome shotgun (WGS) entry which is preliminary data.</text>
</comment>
<proteinExistence type="predicted"/>
<gene>
    <name evidence="2" type="ORF">GCM10010862_01480</name>
</gene>
<dbReference type="InterPro" id="IPR032160">
    <property type="entry name" value="DUF4996"/>
</dbReference>
<accession>A0ABQ5VZ26</accession>
<dbReference type="Gene3D" id="3.20.20.190">
    <property type="entry name" value="Phosphatidylinositol (PI) phosphodiesterase"/>
    <property type="match status" value="1"/>
</dbReference>
<dbReference type="PANTHER" id="PTHR46320:SF1">
    <property type="entry name" value="GLYCEROPHOSPHODIESTER PHOSPHODIESTERASE 1"/>
    <property type="match status" value="1"/>
</dbReference>
<dbReference type="Proteomes" id="UP001156691">
    <property type="component" value="Unassembled WGS sequence"/>
</dbReference>
<evidence type="ECO:0000313" key="3">
    <source>
        <dbReference type="Proteomes" id="UP001156691"/>
    </source>
</evidence>
<protein>
    <submittedName>
        <fullName evidence="2">Glycerophosphoryl diester phosphodiesterase</fullName>
    </submittedName>
</protein>
<dbReference type="InterPro" id="IPR030395">
    <property type="entry name" value="GP_PDE_dom"/>
</dbReference>
<reference evidence="3" key="1">
    <citation type="journal article" date="2019" name="Int. J. Syst. Evol. Microbiol.">
        <title>The Global Catalogue of Microorganisms (GCM) 10K type strain sequencing project: providing services to taxonomists for standard genome sequencing and annotation.</title>
        <authorList>
            <consortium name="The Broad Institute Genomics Platform"/>
            <consortium name="The Broad Institute Genome Sequencing Center for Infectious Disease"/>
            <person name="Wu L."/>
            <person name="Ma J."/>
        </authorList>
    </citation>
    <scope>NUCLEOTIDE SEQUENCE [LARGE SCALE GENOMIC DNA]</scope>
    <source>
        <strain evidence="3">NBRC 112416</strain>
    </source>
</reference>